<sequence>MNGFFWTSGHLGWGIFAFVVFTSLWCLLSDLVWRLKSVRIGRLALAMSIGWIIGVGLILLGLYLGHR</sequence>
<keyword evidence="1" id="KW-0812">Transmembrane</keyword>
<evidence type="ECO:0000313" key="2">
    <source>
        <dbReference type="EMBL" id="MFC5583259.1"/>
    </source>
</evidence>
<gene>
    <name evidence="2" type="ORF">ACFPPB_19280</name>
</gene>
<keyword evidence="3" id="KW-1185">Reference proteome</keyword>
<dbReference type="RefSeq" id="WP_377330120.1">
    <property type="nucleotide sequence ID" value="NZ_JBHSNG010000040.1"/>
</dbReference>
<evidence type="ECO:0000256" key="1">
    <source>
        <dbReference type="SAM" id="Phobius"/>
    </source>
</evidence>
<keyword evidence="1" id="KW-1133">Transmembrane helix</keyword>
<organism evidence="2 3">
    <name type="scientific">Rhodanobacter terrae</name>
    <dbReference type="NCBI Taxonomy" id="418647"/>
    <lineage>
        <taxon>Bacteria</taxon>
        <taxon>Pseudomonadati</taxon>
        <taxon>Pseudomonadota</taxon>
        <taxon>Gammaproteobacteria</taxon>
        <taxon>Lysobacterales</taxon>
        <taxon>Rhodanobacteraceae</taxon>
        <taxon>Rhodanobacter</taxon>
    </lineage>
</organism>
<comment type="caution">
    <text evidence="2">The sequence shown here is derived from an EMBL/GenBank/DDBJ whole genome shotgun (WGS) entry which is preliminary data.</text>
</comment>
<proteinExistence type="predicted"/>
<evidence type="ECO:0000313" key="3">
    <source>
        <dbReference type="Proteomes" id="UP001596111"/>
    </source>
</evidence>
<keyword evidence="1" id="KW-0472">Membrane</keyword>
<dbReference type="EMBL" id="JBHSNG010000040">
    <property type="protein sequence ID" value="MFC5583259.1"/>
    <property type="molecule type" value="Genomic_DNA"/>
</dbReference>
<protein>
    <submittedName>
        <fullName evidence="2">Uncharacterized protein</fullName>
    </submittedName>
</protein>
<dbReference type="Proteomes" id="UP001596111">
    <property type="component" value="Unassembled WGS sequence"/>
</dbReference>
<feature type="transmembrane region" description="Helical" evidence="1">
    <location>
        <begin position="12"/>
        <end position="33"/>
    </location>
</feature>
<reference evidence="3" key="1">
    <citation type="journal article" date="2019" name="Int. J. Syst. Evol. Microbiol.">
        <title>The Global Catalogue of Microorganisms (GCM) 10K type strain sequencing project: providing services to taxonomists for standard genome sequencing and annotation.</title>
        <authorList>
            <consortium name="The Broad Institute Genomics Platform"/>
            <consortium name="The Broad Institute Genome Sequencing Center for Infectious Disease"/>
            <person name="Wu L."/>
            <person name="Ma J."/>
        </authorList>
    </citation>
    <scope>NUCLEOTIDE SEQUENCE [LARGE SCALE GENOMIC DNA]</scope>
    <source>
        <strain evidence="3">CGMCC 1.13587</strain>
    </source>
</reference>
<feature type="transmembrane region" description="Helical" evidence="1">
    <location>
        <begin position="45"/>
        <end position="64"/>
    </location>
</feature>
<accession>A0ABW0T3Y3</accession>
<name>A0ABW0T3Y3_9GAMM</name>